<evidence type="ECO:0000256" key="1">
    <source>
        <dbReference type="ARBA" id="ARBA00022679"/>
    </source>
</evidence>
<dbReference type="InterPro" id="IPR016181">
    <property type="entry name" value="Acyl_CoA_acyltransferase"/>
</dbReference>
<dbReference type="PANTHER" id="PTHR43420:SF44">
    <property type="entry name" value="ACETYLTRANSFERASE YPEA"/>
    <property type="match status" value="1"/>
</dbReference>
<evidence type="ECO:0000259" key="3">
    <source>
        <dbReference type="PROSITE" id="PS51186"/>
    </source>
</evidence>
<sequence length="258" mass="30733">MVGEKIKQCEFEYTKCFCEYYKDKNIIRYRDYELKDMYYHNYTYIRDNMDNYEMKKIIENEISLAFNKGEKFCNILLDYSIDETMLKDLKYKGEVSRNGYYYFDITKLQDMRAVEGCSIERVHNMEMVEDILYCDLQLDEATLGRDFCTRRCHRRGKVYISDKDVNSYICYHNGARIGNCDLFIHEGVAKIEDFAVTPQHQRKGYGTTILKHLIQIAINEGCNIIYLVTDEDDTAKDMYKKLGFNKVGERTDLFFRLN</sequence>
<protein>
    <submittedName>
        <fullName evidence="4">Spore maturation protein CgeE</fullName>
    </submittedName>
</protein>
<dbReference type="InterPro" id="IPR000182">
    <property type="entry name" value="GNAT_dom"/>
</dbReference>
<name>A0ABS4K7G7_9CLOT</name>
<dbReference type="RefSeq" id="WP_021284207.1">
    <property type="nucleotide sequence ID" value="NZ_JAGGLL010000024.1"/>
</dbReference>
<keyword evidence="2" id="KW-0012">Acyltransferase</keyword>
<organism evidence="4 5">
    <name type="scientific">Clostridium punense</name>
    <dbReference type="NCBI Taxonomy" id="1054297"/>
    <lineage>
        <taxon>Bacteria</taxon>
        <taxon>Bacillati</taxon>
        <taxon>Bacillota</taxon>
        <taxon>Clostridia</taxon>
        <taxon>Eubacteriales</taxon>
        <taxon>Clostridiaceae</taxon>
        <taxon>Clostridium</taxon>
    </lineage>
</organism>
<evidence type="ECO:0000256" key="2">
    <source>
        <dbReference type="ARBA" id="ARBA00023315"/>
    </source>
</evidence>
<dbReference type="PROSITE" id="PS51186">
    <property type="entry name" value="GNAT"/>
    <property type="match status" value="1"/>
</dbReference>
<dbReference type="Pfam" id="PF00583">
    <property type="entry name" value="Acetyltransf_1"/>
    <property type="match status" value="1"/>
</dbReference>
<gene>
    <name evidence="4" type="ORF">J2Z44_003016</name>
</gene>
<proteinExistence type="predicted"/>
<keyword evidence="1" id="KW-0808">Transferase</keyword>
<evidence type="ECO:0000313" key="4">
    <source>
        <dbReference type="EMBL" id="MBP2023181.1"/>
    </source>
</evidence>
<accession>A0ABS4K7G7</accession>
<dbReference type="SUPFAM" id="SSF55729">
    <property type="entry name" value="Acyl-CoA N-acyltransferases (Nat)"/>
    <property type="match status" value="1"/>
</dbReference>
<dbReference type="Gene3D" id="3.40.630.30">
    <property type="match status" value="1"/>
</dbReference>
<dbReference type="PANTHER" id="PTHR43420">
    <property type="entry name" value="ACETYLTRANSFERASE"/>
    <property type="match status" value="1"/>
</dbReference>
<evidence type="ECO:0000313" key="5">
    <source>
        <dbReference type="Proteomes" id="UP001519308"/>
    </source>
</evidence>
<dbReference type="Proteomes" id="UP001519308">
    <property type="component" value="Unassembled WGS sequence"/>
</dbReference>
<reference evidence="4 5" key="1">
    <citation type="submission" date="2021-03" db="EMBL/GenBank/DDBJ databases">
        <title>Genomic Encyclopedia of Type Strains, Phase IV (KMG-IV): sequencing the most valuable type-strain genomes for metagenomic binning, comparative biology and taxonomic classification.</title>
        <authorList>
            <person name="Goeker M."/>
        </authorList>
    </citation>
    <scope>NUCLEOTIDE SEQUENCE [LARGE SCALE GENOMIC DNA]</scope>
    <source>
        <strain evidence="4 5">DSM 28650</strain>
    </source>
</reference>
<feature type="domain" description="N-acetyltransferase" evidence="3">
    <location>
        <begin position="114"/>
        <end position="258"/>
    </location>
</feature>
<dbReference type="InterPro" id="IPR050680">
    <property type="entry name" value="YpeA/RimI_acetyltransf"/>
</dbReference>
<comment type="caution">
    <text evidence="4">The sequence shown here is derived from an EMBL/GenBank/DDBJ whole genome shotgun (WGS) entry which is preliminary data.</text>
</comment>
<dbReference type="CDD" id="cd04301">
    <property type="entry name" value="NAT_SF"/>
    <property type="match status" value="1"/>
</dbReference>
<dbReference type="EMBL" id="JAGGLL010000024">
    <property type="protein sequence ID" value="MBP2023181.1"/>
    <property type="molecule type" value="Genomic_DNA"/>
</dbReference>
<keyword evidence="5" id="KW-1185">Reference proteome</keyword>